<dbReference type="OrthoDB" id="3849123at2"/>
<dbReference type="AlphaFoldDB" id="A0A420XNP7"/>
<dbReference type="InterPro" id="IPR036013">
    <property type="entry name" value="Band_7/SPFH_dom_sf"/>
</dbReference>
<sequence>MSGSASERFPVHREPGRPARTRRVVLAVVAGTALVVALLIAGSVVASGYDRTAGGEVAVIRNGGPLDNNRVRQVLPPASARTWIGIGSTAHKYPAQQRFYTITADSKRGDREGVDVENDPTADGVEVGIEATVYFTLTSDPSALESFDDKYGTRKYRGLTGAYRYAWDGDSGWTTFLDQIVRPVISNDLRQEIGDFRCAELQASCSLVQNAGSGASSATATASNTNISKIQESINASLQADLNSTLGGPFITGVRFNLAKITLPQQVQDAINKAQAAFAGVTEAQARVAQAKADAQANEQRQRGYATCPACALIDEYKAIPPTITTFAPGAGFAVTPSTPR</sequence>
<keyword evidence="4" id="KW-1185">Reference proteome</keyword>
<feature type="domain" description="Band 7" evidence="2">
    <location>
        <begin position="55"/>
        <end position="295"/>
    </location>
</feature>
<feature type="transmembrane region" description="Helical" evidence="1">
    <location>
        <begin position="24"/>
        <end position="46"/>
    </location>
</feature>
<name>A0A420XNP7_9ACTN</name>
<organism evidence="3 4">
    <name type="scientific">Motilibacter peucedani</name>
    <dbReference type="NCBI Taxonomy" id="598650"/>
    <lineage>
        <taxon>Bacteria</taxon>
        <taxon>Bacillati</taxon>
        <taxon>Actinomycetota</taxon>
        <taxon>Actinomycetes</taxon>
        <taxon>Motilibacterales</taxon>
        <taxon>Motilibacteraceae</taxon>
        <taxon>Motilibacter</taxon>
    </lineage>
</organism>
<evidence type="ECO:0000256" key="1">
    <source>
        <dbReference type="SAM" id="Phobius"/>
    </source>
</evidence>
<dbReference type="InParanoid" id="A0A420XNP7"/>
<dbReference type="Proteomes" id="UP000281955">
    <property type="component" value="Unassembled WGS sequence"/>
</dbReference>
<keyword evidence="3" id="KW-0378">Hydrolase</keyword>
<dbReference type="InterPro" id="IPR001107">
    <property type="entry name" value="Band_7"/>
</dbReference>
<keyword evidence="3" id="KW-0645">Protease</keyword>
<dbReference type="Pfam" id="PF01145">
    <property type="entry name" value="Band_7"/>
    <property type="match status" value="1"/>
</dbReference>
<protein>
    <submittedName>
        <fullName evidence="3">Regulator of protease activity HflC (Stomatin/prohibitin superfamily)</fullName>
    </submittedName>
</protein>
<evidence type="ECO:0000313" key="3">
    <source>
        <dbReference type="EMBL" id="RKS73819.1"/>
    </source>
</evidence>
<reference evidence="3 4" key="1">
    <citation type="submission" date="2018-10" db="EMBL/GenBank/DDBJ databases">
        <title>Genomic Encyclopedia of Archaeal and Bacterial Type Strains, Phase II (KMG-II): from individual species to whole genera.</title>
        <authorList>
            <person name="Goeker M."/>
        </authorList>
    </citation>
    <scope>NUCLEOTIDE SEQUENCE [LARGE SCALE GENOMIC DNA]</scope>
    <source>
        <strain evidence="3 4">RP-AC37</strain>
    </source>
</reference>
<keyword evidence="1" id="KW-1133">Transmembrane helix</keyword>
<evidence type="ECO:0000259" key="2">
    <source>
        <dbReference type="Pfam" id="PF01145"/>
    </source>
</evidence>
<dbReference type="EMBL" id="RBWV01000012">
    <property type="protein sequence ID" value="RKS73819.1"/>
    <property type="molecule type" value="Genomic_DNA"/>
</dbReference>
<proteinExistence type="predicted"/>
<dbReference type="GO" id="GO:0008233">
    <property type="term" value="F:peptidase activity"/>
    <property type="evidence" value="ECO:0007669"/>
    <property type="project" value="UniProtKB-KW"/>
</dbReference>
<gene>
    <name evidence="3" type="ORF">CLV35_2310</name>
</gene>
<evidence type="ECO:0000313" key="4">
    <source>
        <dbReference type="Proteomes" id="UP000281955"/>
    </source>
</evidence>
<comment type="caution">
    <text evidence="3">The sequence shown here is derived from an EMBL/GenBank/DDBJ whole genome shotgun (WGS) entry which is preliminary data.</text>
</comment>
<dbReference type="GO" id="GO:0006508">
    <property type="term" value="P:proteolysis"/>
    <property type="evidence" value="ECO:0007669"/>
    <property type="project" value="UniProtKB-KW"/>
</dbReference>
<accession>A0A420XNP7</accession>
<keyword evidence="1" id="KW-0812">Transmembrane</keyword>
<dbReference type="Gene3D" id="3.30.479.30">
    <property type="entry name" value="Band 7 domain"/>
    <property type="match status" value="1"/>
</dbReference>
<keyword evidence="1" id="KW-0472">Membrane</keyword>